<protein>
    <submittedName>
        <fullName evidence="2">Uncharacterized protein</fullName>
    </submittedName>
</protein>
<sequence length="101" mass="10816">MTSLCQTVSRPPWVPPALITSRGSTRTSPSTGCWTTRSRRTLERPCSSESLVGHPARSPTPPSSRSTDRATWISSPATGPKSESTRKACVETLTSVCLTTP</sequence>
<gene>
    <name evidence="2" type="ORF">TDIB3V08_LOCUS13573</name>
</gene>
<accession>A0A7R8ZJ83</accession>
<evidence type="ECO:0000313" key="2">
    <source>
        <dbReference type="EMBL" id="CAD7207425.1"/>
    </source>
</evidence>
<feature type="compositionally biased region" description="Low complexity" evidence="1">
    <location>
        <begin position="20"/>
        <end position="32"/>
    </location>
</feature>
<dbReference type="AlphaFoldDB" id="A0A7R8ZJ83"/>
<name>A0A7R8ZJ83_TIMDO</name>
<organism evidence="2">
    <name type="scientific">Timema douglasi</name>
    <name type="common">Walking stick</name>
    <dbReference type="NCBI Taxonomy" id="61478"/>
    <lineage>
        <taxon>Eukaryota</taxon>
        <taxon>Metazoa</taxon>
        <taxon>Ecdysozoa</taxon>
        <taxon>Arthropoda</taxon>
        <taxon>Hexapoda</taxon>
        <taxon>Insecta</taxon>
        <taxon>Pterygota</taxon>
        <taxon>Neoptera</taxon>
        <taxon>Polyneoptera</taxon>
        <taxon>Phasmatodea</taxon>
        <taxon>Timematodea</taxon>
        <taxon>Timematoidea</taxon>
        <taxon>Timematidae</taxon>
        <taxon>Timema</taxon>
    </lineage>
</organism>
<feature type="region of interest" description="Disordered" evidence="1">
    <location>
        <begin position="1"/>
        <end position="86"/>
    </location>
</feature>
<evidence type="ECO:0000256" key="1">
    <source>
        <dbReference type="SAM" id="MobiDB-lite"/>
    </source>
</evidence>
<reference evidence="2" key="1">
    <citation type="submission" date="2020-11" db="EMBL/GenBank/DDBJ databases">
        <authorList>
            <person name="Tran Van P."/>
        </authorList>
    </citation>
    <scope>NUCLEOTIDE SEQUENCE</scope>
</reference>
<proteinExistence type="predicted"/>
<dbReference type="EMBL" id="OA601841">
    <property type="protein sequence ID" value="CAD7207425.1"/>
    <property type="molecule type" value="Genomic_DNA"/>
</dbReference>